<feature type="chain" id="PRO_5045723632" evidence="2">
    <location>
        <begin position="46"/>
        <end position="465"/>
    </location>
</feature>
<evidence type="ECO:0000313" key="5">
    <source>
        <dbReference type="Proteomes" id="UP001243009"/>
    </source>
</evidence>
<name>A0ABT9DT79_9PROT</name>
<sequence>MLFQRIPAHPRRLLAEPVSPTRRGLLAGLCACAAAPLLPAGPALAVTAGAARPIHAAFDAAAAAIEPRLVAWRRDIHQHPELGNQEVRTAGLVAAHLKALGLEVREKVAVTGVVATLRGGAGPGPCIALRADMDALPVAEEVDLPYASRARATWDGVEVPVMHACGHDCHTAILMAVAEVLAAQRQALRGSVRFLFQPAEENQPQGEIGGAKRMLAEGAFADPKPDMVFGLHMVSGLPAGVLGYRSGPMQASADEFRITVHGRQTHGARPWAGVDPIVIGAQIVSALQTIQSRQVDVSDPSVLTVGTFQGGTRNNIIPDRAVMTGTLRTYDEQRRSYIQKRVTEIAESVAKGMDGSAEVTWQPNGYPVTVNDPNLTERMLPSLARVAGEGRLRGMQRSMAGEDFSYFSQAAPGLFFNLGATGPGIDPRTAPTNHSPRFRVDDSGLVQGVRALTHLVVDATGSGAA</sequence>
<dbReference type="Pfam" id="PF07687">
    <property type="entry name" value="M20_dimer"/>
    <property type="match status" value="1"/>
</dbReference>
<dbReference type="InterPro" id="IPR006311">
    <property type="entry name" value="TAT_signal"/>
</dbReference>
<evidence type="ECO:0000313" key="4">
    <source>
        <dbReference type="EMBL" id="MDO9707105.1"/>
    </source>
</evidence>
<feature type="domain" description="Peptidase M20 dimerisation" evidence="3">
    <location>
        <begin position="255"/>
        <end position="351"/>
    </location>
</feature>
<dbReference type="SUPFAM" id="SSF53187">
    <property type="entry name" value="Zn-dependent exopeptidases"/>
    <property type="match status" value="1"/>
</dbReference>
<protein>
    <submittedName>
        <fullName evidence="4">Amidohydrolase</fullName>
    </submittedName>
</protein>
<dbReference type="PROSITE" id="PS51318">
    <property type="entry name" value="TAT"/>
    <property type="match status" value="1"/>
</dbReference>
<dbReference type="NCBIfam" id="TIGR01891">
    <property type="entry name" value="amidohydrolases"/>
    <property type="match status" value="1"/>
</dbReference>
<dbReference type="InterPro" id="IPR011650">
    <property type="entry name" value="Peptidase_M20_dimer"/>
</dbReference>
<dbReference type="PANTHER" id="PTHR11014:SF63">
    <property type="entry name" value="METALLOPEPTIDASE, PUTATIVE (AFU_ORTHOLOGUE AFUA_6G09600)-RELATED"/>
    <property type="match status" value="1"/>
</dbReference>
<keyword evidence="1" id="KW-0378">Hydrolase</keyword>
<dbReference type="RefSeq" id="WP_305101980.1">
    <property type="nucleotide sequence ID" value="NZ_JAUTWS010000002.1"/>
</dbReference>
<dbReference type="EMBL" id="JAUTWS010000002">
    <property type="protein sequence ID" value="MDO9707105.1"/>
    <property type="molecule type" value="Genomic_DNA"/>
</dbReference>
<dbReference type="Gene3D" id="3.40.630.10">
    <property type="entry name" value="Zn peptidases"/>
    <property type="match status" value="1"/>
</dbReference>
<keyword evidence="2" id="KW-0732">Signal</keyword>
<accession>A0ABT9DT79</accession>
<proteinExistence type="predicted"/>
<keyword evidence="5" id="KW-1185">Reference proteome</keyword>
<organism evidence="4 5">
    <name type="scientific">Paracraurococcus lichenis</name>
    <dbReference type="NCBI Taxonomy" id="3064888"/>
    <lineage>
        <taxon>Bacteria</taxon>
        <taxon>Pseudomonadati</taxon>
        <taxon>Pseudomonadota</taxon>
        <taxon>Alphaproteobacteria</taxon>
        <taxon>Acetobacterales</taxon>
        <taxon>Roseomonadaceae</taxon>
        <taxon>Paracraurococcus</taxon>
    </lineage>
</organism>
<dbReference type="Pfam" id="PF01546">
    <property type="entry name" value="Peptidase_M20"/>
    <property type="match status" value="1"/>
</dbReference>
<dbReference type="Proteomes" id="UP001243009">
    <property type="component" value="Unassembled WGS sequence"/>
</dbReference>
<dbReference type="SUPFAM" id="SSF55031">
    <property type="entry name" value="Bacterial exopeptidase dimerisation domain"/>
    <property type="match status" value="1"/>
</dbReference>
<evidence type="ECO:0000256" key="1">
    <source>
        <dbReference type="ARBA" id="ARBA00022801"/>
    </source>
</evidence>
<dbReference type="InterPro" id="IPR017439">
    <property type="entry name" value="Amidohydrolase"/>
</dbReference>
<dbReference type="PANTHER" id="PTHR11014">
    <property type="entry name" value="PEPTIDASE M20 FAMILY MEMBER"/>
    <property type="match status" value="1"/>
</dbReference>
<comment type="caution">
    <text evidence="4">The sequence shown here is derived from an EMBL/GenBank/DDBJ whole genome shotgun (WGS) entry which is preliminary data.</text>
</comment>
<gene>
    <name evidence="4" type="ORF">Q7A36_02040</name>
</gene>
<evidence type="ECO:0000256" key="2">
    <source>
        <dbReference type="SAM" id="SignalP"/>
    </source>
</evidence>
<reference evidence="4 5" key="1">
    <citation type="submission" date="2023-08" db="EMBL/GenBank/DDBJ databases">
        <title>The draft genome sequence of Paracraurococcus sp. LOR1-02.</title>
        <authorList>
            <person name="Kingkaew E."/>
            <person name="Tanasupawat S."/>
        </authorList>
    </citation>
    <scope>NUCLEOTIDE SEQUENCE [LARGE SCALE GENOMIC DNA]</scope>
    <source>
        <strain evidence="4 5">LOR1-02</strain>
    </source>
</reference>
<evidence type="ECO:0000259" key="3">
    <source>
        <dbReference type="Pfam" id="PF07687"/>
    </source>
</evidence>
<dbReference type="Gene3D" id="3.30.70.360">
    <property type="match status" value="1"/>
</dbReference>
<feature type="signal peptide" evidence="2">
    <location>
        <begin position="1"/>
        <end position="45"/>
    </location>
</feature>
<dbReference type="InterPro" id="IPR002933">
    <property type="entry name" value="Peptidase_M20"/>
</dbReference>
<dbReference type="InterPro" id="IPR036264">
    <property type="entry name" value="Bact_exopeptidase_dim_dom"/>
</dbReference>
<dbReference type="PIRSF" id="PIRSF005962">
    <property type="entry name" value="Pept_M20D_amidohydro"/>
    <property type="match status" value="1"/>
</dbReference>